<protein>
    <recommendedName>
        <fullName evidence="1">DUF1618 domain-containing protein</fullName>
    </recommendedName>
</protein>
<dbReference type="InterPro" id="IPR011676">
    <property type="entry name" value="DUF1618"/>
</dbReference>
<reference evidence="2" key="1">
    <citation type="journal article" date="2017" name="Gigascience">
        <title>The first near-complete assembly of the hexaploid bread wheat genome, Triticum aestivum.</title>
        <authorList>
            <person name="Zimin A.V."/>
            <person name="Puiu D."/>
            <person name="Hall R."/>
            <person name="Kingan S."/>
            <person name="Clavijo B.J."/>
            <person name="Salzberg S.L."/>
        </authorList>
    </citation>
    <scope>NUCLEOTIDE SEQUENCE</scope>
    <source>
        <tissue evidence="2">Leaf</tissue>
    </source>
</reference>
<dbReference type="Proteomes" id="UP000815260">
    <property type="component" value="Chromosome 3B"/>
</dbReference>
<proteinExistence type="predicted"/>
<comment type="caution">
    <text evidence="2">The sequence shown here is derived from an EMBL/GenBank/DDBJ whole genome shotgun (WGS) entry which is preliminary data.</text>
</comment>
<name>A0A3B6FWD0_WHEAT</name>
<reference evidence="2" key="2">
    <citation type="submission" date="2020-03" db="EMBL/GenBank/DDBJ databases">
        <title>The second near-complete assembly of the hexaploid bread wheat (Triticum aestivum) genome.</title>
        <authorList>
            <person name="Zimin A.V."/>
            <person name="Puiu D."/>
            <person name="Shumante A."/>
            <person name="Alonge M."/>
            <person name="Salzberg S.L."/>
        </authorList>
    </citation>
    <scope>NUCLEOTIDE SEQUENCE</scope>
    <source>
        <tissue evidence="2">Leaf</tissue>
    </source>
</reference>
<evidence type="ECO:0000313" key="2">
    <source>
        <dbReference type="EMBL" id="KAF7032799.1"/>
    </source>
</evidence>
<dbReference type="EMBL" id="CM022218">
    <property type="protein sequence ID" value="KAF7032799.1"/>
    <property type="molecule type" value="Genomic_DNA"/>
</dbReference>
<evidence type="ECO:0000259" key="1">
    <source>
        <dbReference type="Pfam" id="PF07762"/>
    </source>
</evidence>
<dbReference type="PaxDb" id="4565-Traes_3B_B025DC763.2"/>
<dbReference type="PANTHER" id="PTHR33074:SF77">
    <property type="entry name" value="OS03G0178900 PROTEIN"/>
    <property type="match status" value="1"/>
</dbReference>
<feature type="domain" description="DUF1618" evidence="1">
    <location>
        <begin position="213"/>
        <end position="356"/>
    </location>
</feature>
<accession>A0A3B6FWD0</accession>
<organism evidence="2">
    <name type="scientific">Triticum aestivum</name>
    <name type="common">Wheat</name>
    <dbReference type="NCBI Taxonomy" id="4565"/>
    <lineage>
        <taxon>Eukaryota</taxon>
        <taxon>Viridiplantae</taxon>
        <taxon>Streptophyta</taxon>
        <taxon>Embryophyta</taxon>
        <taxon>Tracheophyta</taxon>
        <taxon>Spermatophyta</taxon>
        <taxon>Magnoliopsida</taxon>
        <taxon>Liliopsida</taxon>
        <taxon>Poales</taxon>
        <taxon>Poaceae</taxon>
        <taxon>BOP clade</taxon>
        <taxon>Pooideae</taxon>
        <taxon>Triticodae</taxon>
        <taxon>Triticeae</taxon>
        <taxon>Triticinae</taxon>
        <taxon>Triticum</taxon>
    </lineage>
</organism>
<gene>
    <name evidence="2" type="ORF">CFC21_043936</name>
</gene>
<dbReference type="PANTHER" id="PTHR33074">
    <property type="entry name" value="EXPRESSED PROTEIN-RELATED"/>
    <property type="match status" value="1"/>
</dbReference>
<sequence length="604" mass="67016">MAPSAGDSAAAATVPRYPAWVLLEKKGYDDDREDATSASCKTTTGRDVRVAFYLVPLPEISYFHVHLSKLEGEDDFDFMPLFLFSAKGLFLFRILFVTRSDGSNLVEYFIYKAGRGGGPSLEPIPPTPLGSSRDSVSVGIVPCPDDAEGSYVLADLSVGSEIGHYDLHLYSSKTCKWSTTPLQPPASPTVWGDDDLPCQFHKVLPLGADELGWVDLWRGIVTCKVLDSDPLLRLIPLPKPEISNPLLLAGDVGLLQDVTYCSGIFKFVEIDHFCIPAIARDETSDIISKTMKDFDSNDIIYDSELIYPVVKQVEPIIVPDGWKIHSYFRFPSRDYWLRAHAVHVDDISEYDPKYSMVSSQWLAIAEKSTLRNLKPYDPTFGIHGDTTVYLIAKVKPEDHKSWIVGVDIEKKMLRLIQPYTYSEGGYALPAVLPSTFSYYLNTQLQIHGDSSVPDMRYGPLSCAGEATSAPSGTLNFEETNQVLSSDECSNRGQTVILQSLHAIVVSSGSESGYFDPTKKPVVKTREDGKQWLSLPLGRHFSNPSGPELKLLKSLMSHQPMVPALLKHWGSDNIYQFPNIPIFSEVLPPVTVLDCGLRNLAQLRQ</sequence>
<dbReference type="Pfam" id="PF07762">
    <property type="entry name" value="DUF1618"/>
    <property type="match status" value="1"/>
</dbReference>